<proteinExistence type="inferred from homology"/>
<dbReference type="GO" id="GO:0005525">
    <property type="term" value="F:GTP binding"/>
    <property type="evidence" value="ECO:0007669"/>
    <property type="project" value="UniProtKB-UniRule"/>
</dbReference>
<feature type="domain" description="MnmE helical" evidence="6">
    <location>
        <begin position="120"/>
        <end position="438"/>
    </location>
</feature>
<dbReference type="AlphaFoldDB" id="C6HVS7"/>
<dbReference type="SUPFAM" id="SSF52540">
    <property type="entry name" value="P-loop containing nucleoside triphosphate hydrolases"/>
    <property type="match status" value="1"/>
</dbReference>
<keyword evidence="3" id="KW-0460">Magnesium</keyword>
<feature type="binding site" evidence="3">
    <location>
        <begin position="226"/>
        <end position="231"/>
    </location>
    <ligand>
        <name>GTP</name>
        <dbReference type="ChEBI" id="CHEBI:37565"/>
    </ligand>
</feature>
<keyword evidence="3" id="KW-0479">Metal-binding</keyword>
<feature type="binding site" evidence="3">
    <location>
        <position position="117"/>
    </location>
    <ligand>
        <name>(6S)-5-formyl-5,6,7,8-tetrahydrofolate</name>
        <dbReference type="ChEBI" id="CHEBI:57457"/>
    </ligand>
</feature>
<keyword evidence="2 3" id="KW-0342">GTP-binding</keyword>
<evidence type="ECO:0000256" key="3">
    <source>
        <dbReference type="HAMAP-Rule" id="MF_00379"/>
    </source>
</evidence>
<protein>
    <recommendedName>
        <fullName evidence="3">tRNA modification GTPase MnmE</fullName>
        <ecNumber evidence="3">3.6.-.-</ecNumber>
    </recommendedName>
</protein>
<keyword evidence="3" id="KW-0819">tRNA processing</keyword>
<dbReference type="GO" id="GO:0003924">
    <property type="term" value="F:GTPase activity"/>
    <property type="evidence" value="ECO:0007669"/>
    <property type="project" value="UniProtKB-UniRule"/>
</dbReference>
<dbReference type="EC" id="3.6.-.-" evidence="3"/>
<dbReference type="EMBL" id="GG693865">
    <property type="protein sequence ID" value="EES53301.1"/>
    <property type="molecule type" value="Genomic_DNA"/>
</dbReference>
<dbReference type="GO" id="GO:0030488">
    <property type="term" value="P:tRNA methylation"/>
    <property type="evidence" value="ECO:0007669"/>
    <property type="project" value="TreeGrafter"/>
</dbReference>
<dbReference type="HAMAP" id="MF_00379">
    <property type="entry name" value="GTPase_MnmE"/>
    <property type="match status" value="1"/>
</dbReference>
<feature type="binding site" evidence="3">
    <location>
        <position position="251"/>
    </location>
    <ligand>
        <name>Mg(2+)</name>
        <dbReference type="ChEBI" id="CHEBI:18420"/>
    </ligand>
</feature>
<evidence type="ECO:0000313" key="7">
    <source>
        <dbReference type="EMBL" id="EES53301.1"/>
    </source>
</evidence>
<feature type="domain" description="GTP-binding protein TrmE N-terminal" evidence="5">
    <location>
        <begin position="4"/>
        <end position="117"/>
    </location>
</feature>
<accession>C6HVS7</accession>
<dbReference type="InterPro" id="IPR025867">
    <property type="entry name" value="MnmE_helical"/>
</dbReference>
<feature type="binding site" evidence="3">
    <location>
        <begin position="270"/>
        <end position="273"/>
    </location>
    <ligand>
        <name>GTP</name>
        <dbReference type="ChEBI" id="CHEBI:37565"/>
    </ligand>
</feature>
<name>C6HVS7_9BACT</name>
<dbReference type="SUPFAM" id="SSF103025">
    <property type="entry name" value="Folate-binding domain"/>
    <property type="match status" value="1"/>
</dbReference>
<feature type="binding site" evidence="3">
    <location>
        <position position="20"/>
    </location>
    <ligand>
        <name>(6S)-5-formyl-5,6,7,8-tetrahydrofolate</name>
        <dbReference type="ChEBI" id="CHEBI:57457"/>
    </ligand>
</feature>
<comment type="function">
    <text evidence="3">Exhibits a very high intrinsic GTPase hydrolysis rate. Involved in the addition of a carboxymethylaminomethyl (cmnm) group at the wobble position (U34) of certain tRNAs, forming tRNA-cmnm(5)s(2)U34.</text>
</comment>
<dbReference type="Pfam" id="PF12631">
    <property type="entry name" value="MnmE_helical"/>
    <property type="match status" value="1"/>
</dbReference>
<evidence type="ECO:0000256" key="2">
    <source>
        <dbReference type="ARBA" id="ARBA00023134"/>
    </source>
</evidence>
<feature type="binding site" evidence="3">
    <location>
        <begin position="245"/>
        <end position="251"/>
    </location>
    <ligand>
        <name>GTP</name>
        <dbReference type="ChEBI" id="CHEBI:37565"/>
    </ligand>
</feature>
<keyword evidence="8" id="KW-1185">Reference proteome</keyword>
<evidence type="ECO:0000259" key="4">
    <source>
        <dbReference type="Pfam" id="PF01926"/>
    </source>
</evidence>
<dbReference type="CDD" id="cd04164">
    <property type="entry name" value="trmE"/>
    <property type="match status" value="1"/>
</dbReference>
<dbReference type="Gene3D" id="3.30.1360.120">
    <property type="entry name" value="Probable tRNA modification gtpase trme, domain 1"/>
    <property type="match status" value="1"/>
</dbReference>
<comment type="subunit">
    <text evidence="3">Homodimer. Heterotetramer of two MnmE and two MnmG subunits.</text>
</comment>
<dbReference type="CDD" id="cd14858">
    <property type="entry name" value="TrmE_N"/>
    <property type="match status" value="1"/>
</dbReference>
<evidence type="ECO:0000259" key="5">
    <source>
        <dbReference type="Pfam" id="PF10396"/>
    </source>
</evidence>
<keyword evidence="1 3" id="KW-0547">Nucleotide-binding</keyword>
<dbReference type="InterPro" id="IPR027266">
    <property type="entry name" value="TrmE/GcvT-like"/>
</dbReference>
<dbReference type="InterPro" id="IPR027368">
    <property type="entry name" value="MnmE_dom2"/>
</dbReference>
<evidence type="ECO:0000259" key="6">
    <source>
        <dbReference type="Pfam" id="PF12631"/>
    </source>
</evidence>
<keyword evidence="3" id="KW-0378">Hydrolase</keyword>
<dbReference type="GO" id="GO:0005829">
    <property type="term" value="C:cytosol"/>
    <property type="evidence" value="ECO:0007669"/>
    <property type="project" value="TreeGrafter"/>
</dbReference>
<keyword evidence="3" id="KW-0630">Potassium</keyword>
<feature type="domain" description="G" evidence="4">
    <location>
        <begin position="219"/>
        <end position="307"/>
    </location>
</feature>
<feature type="binding site" evidence="3">
    <location>
        <position position="441"/>
    </location>
    <ligand>
        <name>(6S)-5-formyl-5,6,7,8-tetrahydrofolate</name>
        <dbReference type="ChEBI" id="CHEBI:57457"/>
    </ligand>
</feature>
<dbReference type="PANTHER" id="PTHR42714:SF2">
    <property type="entry name" value="TRNA MODIFICATION GTPASE GTPBP3, MITOCHONDRIAL"/>
    <property type="match status" value="1"/>
</dbReference>
<comment type="subcellular location">
    <subcellularLocation>
        <location evidence="3">Cytoplasm</location>
    </subcellularLocation>
</comment>
<dbReference type="InterPro" id="IPR006073">
    <property type="entry name" value="GTP-bd"/>
</dbReference>
<dbReference type="Pfam" id="PF10396">
    <property type="entry name" value="TrmE_N"/>
    <property type="match status" value="1"/>
</dbReference>
<comment type="caution">
    <text evidence="3">Lacks conserved residue(s) required for the propagation of feature annotation.</text>
</comment>
<feature type="binding site" evidence="3">
    <location>
        <position position="230"/>
    </location>
    <ligand>
        <name>Mg(2+)</name>
        <dbReference type="ChEBI" id="CHEBI:18420"/>
    </ligand>
</feature>
<sequence length="441" mass="48982">MDSIVAPVTALVPQPVGILRLSGLNLWQQIQPLFPGLPCPAPRKATLLTLKRQGQAIDSVLVLFFPGPHSFTGEDVVEIQAHGNPQNIRSILHSIEECGIRQAKPGEFSLRAYKNGKISLLKAESLHRMITAPTYGDFLSAHSSFSRPENHPLATIKEAFLDLLASFYAFLDYPEELTDSEHSYSHSLLFPKILTLQHLSRHQLSLFRKNRRVFSSFSVLLAGPPNSGKSSLFNRLLQSDRAIVSPYPGTTRDLLEGRLSLPFGDLLLLDSAGFRSSSNDLIEGMGISKARKTIAHVDRLLWVTSPETLAPLPFSTRTPYFTIWNKVDLSPPPPILPPDFVVSARTRKGLRQLLDALVSLAEDFYSHHNNSTPLLDSERQAQALSSFLKAITRAEDSLRSNAFDLALTSLEEARNLLEDGTGMISTEEIYDRVFSRFCLGK</sequence>
<dbReference type="GO" id="GO:0046872">
    <property type="term" value="F:metal ion binding"/>
    <property type="evidence" value="ECO:0007669"/>
    <property type="project" value="UniProtKB-KW"/>
</dbReference>
<dbReference type="InterPro" id="IPR027417">
    <property type="entry name" value="P-loop_NTPase"/>
</dbReference>
<dbReference type="Pfam" id="PF01926">
    <property type="entry name" value="MMR_HSR1"/>
    <property type="match status" value="1"/>
</dbReference>
<feature type="binding site" evidence="3">
    <location>
        <begin position="343"/>
        <end position="345"/>
    </location>
    <ligand>
        <name>GTP</name>
        <dbReference type="ChEBI" id="CHEBI:37565"/>
    </ligand>
</feature>
<evidence type="ECO:0000256" key="1">
    <source>
        <dbReference type="ARBA" id="ARBA00022741"/>
    </source>
</evidence>
<dbReference type="Gene3D" id="1.20.120.430">
    <property type="entry name" value="tRNA modification GTPase MnmE domain 2"/>
    <property type="match status" value="1"/>
</dbReference>
<dbReference type="PANTHER" id="PTHR42714">
    <property type="entry name" value="TRNA MODIFICATION GTPASE GTPBP3"/>
    <property type="match status" value="1"/>
</dbReference>
<dbReference type="GO" id="GO:0002098">
    <property type="term" value="P:tRNA wobble uridine modification"/>
    <property type="evidence" value="ECO:0007669"/>
    <property type="project" value="TreeGrafter"/>
</dbReference>
<dbReference type="InterPro" id="IPR018948">
    <property type="entry name" value="GTP-bd_TrmE_N"/>
</dbReference>
<comment type="cofactor">
    <cofactor evidence="3">
        <name>K(+)</name>
        <dbReference type="ChEBI" id="CHEBI:29103"/>
    </cofactor>
    <text evidence="3">Binds 1 potassium ion per subunit.</text>
</comment>
<gene>
    <name evidence="3" type="primary">mnmE</name>
    <name evidence="3" type="synonym">trmE</name>
    <name evidence="7" type="ORF">UBAL3_79520023</name>
</gene>
<dbReference type="Proteomes" id="UP000009374">
    <property type="component" value="Unassembled WGS sequence"/>
</dbReference>
<comment type="similarity">
    <text evidence="3">Belongs to the TRAFAC class TrmE-Era-EngA-EngB-Septin-like GTPase superfamily. TrmE GTPase family.</text>
</comment>
<reference evidence="7 8" key="1">
    <citation type="journal article" date="2009" name="Appl. Environ. Microbiol.">
        <title>Community genomic and proteomic analyses of chemoautotrophic iron-oxidizing "Leptospirillum rubarum" (Group II) and "Leptospirillum ferrodiazotrophum" (Group III) bacteria in acid mine drainage biofilms.</title>
        <authorList>
            <person name="Goltsman D.S."/>
            <person name="Denef V.J."/>
            <person name="Singer S.W."/>
            <person name="VerBerkmoes N.C."/>
            <person name="Lefsrud M."/>
            <person name="Mueller R.S."/>
            <person name="Dick G.J."/>
            <person name="Sun C.L."/>
            <person name="Wheeler K.E."/>
            <person name="Zemla A."/>
            <person name="Baker B.J."/>
            <person name="Hauser L."/>
            <person name="Land M."/>
            <person name="Shah M.B."/>
            <person name="Thelen M.P."/>
            <person name="Hettich R.L."/>
            <person name="Banfield J.F."/>
        </authorList>
    </citation>
    <scope>NUCLEOTIDE SEQUENCE [LARGE SCALE GENOMIC DNA]</scope>
</reference>
<evidence type="ECO:0000313" key="8">
    <source>
        <dbReference type="Proteomes" id="UP000009374"/>
    </source>
</evidence>
<organism evidence="7 8">
    <name type="scientific">Leptospirillum ferrodiazotrophum</name>
    <dbReference type="NCBI Taxonomy" id="412449"/>
    <lineage>
        <taxon>Bacteria</taxon>
        <taxon>Pseudomonadati</taxon>
        <taxon>Nitrospirota</taxon>
        <taxon>Nitrospiria</taxon>
        <taxon>Nitrospirales</taxon>
        <taxon>Nitrospiraceae</taxon>
        <taxon>Leptospirillum</taxon>
    </lineage>
</organism>
<feature type="binding site" evidence="3">
    <location>
        <position position="78"/>
    </location>
    <ligand>
        <name>(6S)-5-formyl-5,6,7,8-tetrahydrofolate</name>
        <dbReference type="ChEBI" id="CHEBI:57457"/>
    </ligand>
</feature>
<dbReference type="Gene3D" id="3.40.50.300">
    <property type="entry name" value="P-loop containing nucleotide triphosphate hydrolases"/>
    <property type="match status" value="1"/>
</dbReference>
<dbReference type="InterPro" id="IPR004520">
    <property type="entry name" value="GTPase_MnmE"/>
</dbReference>
<dbReference type="InterPro" id="IPR031168">
    <property type="entry name" value="G_TrmE"/>
</dbReference>
<keyword evidence="3" id="KW-0963">Cytoplasm</keyword>